<accession>A0ABQ9IH57</accession>
<dbReference type="EMBL" id="JARBHB010000001">
    <property type="protein sequence ID" value="KAJ8895992.1"/>
    <property type="molecule type" value="Genomic_DNA"/>
</dbReference>
<proteinExistence type="predicted"/>
<feature type="compositionally biased region" description="Low complexity" evidence="1">
    <location>
        <begin position="151"/>
        <end position="161"/>
    </location>
</feature>
<evidence type="ECO:0000313" key="3">
    <source>
        <dbReference type="Proteomes" id="UP001159363"/>
    </source>
</evidence>
<feature type="region of interest" description="Disordered" evidence="1">
    <location>
        <begin position="68"/>
        <end position="127"/>
    </location>
</feature>
<keyword evidence="3" id="KW-1185">Reference proteome</keyword>
<feature type="compositionally biased region" description="Basic and acidic residues" evidence="1">
    <location>
        <begin position="166"/>
        <end position="176"/>
    </location>
</feature>
<evidence type="ECO:0000256" key="1">
    <source>
        <dbReference type="SAM" id="MobiDB-lite"/>
    </source>
</evidence>
<feature type="compositionally biased region" description="Polar residues" evidence="1">
    <location>
        <begin position="68"/>
        <end position="79"/>
    </location>
</feature>
<name>A0ABQ9IH57_9NEOP</name>
<protein>
    <submittedName>
        <fullName evidence="2">Uncharacterized protein</fullName>
    </submittedName>
</protein>
<evidence type="ECO:0000313" key="2">
    <source>
        <dbReference type="EMBL" id="KAJ8895992.1"/>
    </source>
</evidence>
<feature type="compositionally biased region" description="Basic and acidic residues" evidence="1">
    <location>
        <begin position="97"/>
        <end position="110"/>
    </location>
</feature>
<sequence>MSQSTVQHQGIKPLYSCQRVGTVVMHSTRLFNSNFATQLTRREKREIQQENQPTSGIVRHNSHVQIFGSNPTENQTLNPVCQGGSKARWISTGMKGRGNERSPRKPDNQRHHPARFPHVKIQKRTLSPPTWEHQEIALQEPGAPENRDKPGGNNHRNWGNGRYQGHHRDQEQKDSDANLQQPPSAPPLNKLEGRTAAQSLPLQQNDGQKIVFKHTRLRPILDAKFNPLGKSSQTVLKRLDTWLQDTPAQCWETITDTCQLVLFTKILQETSHQHHLEVRLYCLTETQNQPPRPHMGFL</sequence>
<dbReference type="Proteomes" id="UP001159363">
    <property type="component" value="Chromosome 1"/>
</dbReference>
<feature type="compositionally biased region" description="Basic residues" evidence="1">
    <location>
        <begin position="111"/>
        <end position="123"/>
    </location>
</feature>
<organism evidence="2 3">
    <name type="scientific">Dryococelus australis</name>
    <dbReference type="NCBI Taxonomy" id="614101"/>
    <lineage>
        <taxon>Eukaryota</taxon>
        <taxon>Metazoa</taxon>
        <taxon>Ecdysozoa</taxon>
        <taxon>Arthropoda</taxon>
        <taxon>Hexapoda</taxon>
        <taxon>Insecta</taxon>
        <taxon>Pterygota</taxon>
        <taxon>Neoptera</taxon>
        <taxon>Polyneoptera</taxon>
        <taxon>Phasmatodea</taxon>
        <taxon>Verophasmatodea</taxon>
        <taxon>Anareolatae</taxon>
        <taxon>Phasmatidae</taxon>
        <taxon>Eurycanthinae</taxon>
        <taxon>Dryococelus</taxon>
    </lineage>
</organism>
<reference evidence="2 3" key="1">
    <citation type="submission" date="2023-02" db="EMBL/GenBank/DDBJ databases">
        <title>LHISI_Scaffold_Assembly.</title>
        <authorList>
            <person name="Stuart O.P."/>
            <person name="Cleave R."/>
            <person name="Magrath M.J.L."/>
            <person name="Mikheyev A.S."/>
        </authorList>
    </citation>
    <scope>NUCLEOTIDE SEQUENCE [LARGE SCALE GENOMIC DNA]</scope>
    <source>
        <strain evidence="2">Daus_M_001</strain>
        <tissue evidence="2">Leg muscle</tissue>
    </source>
</reference>
<gene>
    <name evidence="2" type="ORF">PR048_001333</name>
</gene>
<comment type="caution">
    <text evidence="2">The sequence shown here is derived from an EMBL/GenBank/DDBJ whole genome shotgun (WGS) entry which is preliminary data.</text>
</comment>
<feature type="region of interest" description="Disordered" evidence="1">
    <location>
        <begin position="139"/>
        <end position="191"/>
    </location>
</feature>